<reference evidence="7 8" key="1">
    <citation type="submission" date="2018-12" db="EMBL/GenBank/DDBJ databases">
        <title>Genome analysis provides insights into bioremediation potentialities of Halogeometricum borinquense strain N11.</title>
        <authorList>
            <person name="Najjari A."/>
            <person name="Youssef N."/>
            <person name="Fhoula I."/>
            <person name="Ben Dhia O."/>
            <person name="Mahjoubi M."/>
            <person name="Ouzari H.I."/>
            <person name="Cherif A."/>
        </authorList>
    </citation>
    <scope>NUCLEOTIDE SEQUENCE [LARGE SCALE GENOMIC DNA]</scope>
    <source>
        <strain evidence="7 8">N11</strain>
    </source>
</reference>
<organism evidence="7 8">
    <name type="scientific">Halogeometricum borinquense</name>
    <dbReference type="NCBI Taxonomy" id="60847"/>
    <lineage>
        <taxon>Archaea</taxon>
        <taxon>Methanobacteriati</taxon>
        <taxon>Methanobacteriota</taxon>
        <taxon>Stenosarchaea group</taxon>
        <taxon>Halobacteria</taxon>
        <taxon>Halobacteriales</taxon>
        <taxon>Haloferacaceae</taxon>
        <taxon>Halogeometricum</taxon>
    </lineage>
</organism>
<proteinExistence type="predicted"/>
<dbReference type="Pfam" id="PF17820">
    <property type="entry name" value="PDZ_6"/>
    <property type="match status" value="1"/>
</dbReference>
<dbReference type="RefSeq" id="WP_129784184.1">
    <property type="nucleotide sequence ID" value="NZ_RZHH01000002.1"/>
</dbReference>
<feature type="domain" description="PDZ" evidence="6">
    <location>
        <begin position="204"/>
        <end position="272"/>
    </location>
</feature>
<feature type="domain" description="PDZ" evidence="6">
    <location>
        <begin position="339"/>
        <end position="417"/>
    </location>
</feature>
<feature type="transmembrane region" description="Helical" evidence="5">
    <location>
        <begin position="518"/>
        <end position="543"/>
    </location>
</feature>
<dbReference type="SMART" id="SM00228">
    <property type="entry name" value="PDZ"/>
    <property type="match status" value="2"/>
</dbReference>
<dbReference type="InterPro" id="IPR041489">
    <property type="entry name" value="PDZ_6"/>
</dbReference>
<comment type="caution">
    <text evidence="7">The sequence shown here is derived from an EMBL/GenBank/DDBJ whole genome shotgun (WGS) entry which is preliminary data.</text>
</comment>
<dbReference type="SUPFAM" id="SSF50156">
    <property type="entry name" value="PDZ domain-like"/>
    <property type="match status" value="2"/>
</dbReference>
<dbReference type="GO" id="GO:0031293">
    <property type="term" value="P:membrane protein intracellular domain proteolysis"/>
    <property type="evidence" value="ECO:0007669"/>
    <property type="project" value="TreeGrafter"/>
</dbReference>
<evidence type="ECO:0000259" key="6">
    <source>
        <dbReference type="SMART" id="SM00228"/>
    </source>
</evidence>
<evidence type="ECO:0000313" key="7">
    <source>
        <dbReference type="EMBL" id="RYJ13756.1"/>
    </source>
</evidence>
<keyword evidence="3 5" id="KW-1133">Transmembrane helix</keyword>
<evidence type="ECO:0000256" key="2">
    <source>
        <dbReference type="ARBA" id="ARBA00022692"/>
    </source>
</evidence>
<feature type="transmembrane region" description="Helical" evidence="5">
    <location>
        <begin position="113"/>
        <end position="132"/>
    </location>
</feature>
<dbReference type="InterPro" id="IPR001193">
    <property type="entry name" value="MBTPS2"/>
</dbReference>
<keyword evidence="2 5" id="KW-0812">Transmembrane</keyword>
<dbReference type="GO" id="GO:0016020">
    <property type="term" value="C:membrane"/>
    <property type="evidence" value="ECO:0007669"/>
    <property type="project" value="InterPro"/>
</dbReference>
<dbReference type="InterPro" id="IPR036034">
    <property type="entry name" value="PDZ_sf"/>
</dbReference>
<evidence type="ECO:0000256" key="3">
    <source>
        <dbReference type="ARBA" id="ARBA00022989"/>
    </source>
</evidence>
<feature type="transmembrane region" description="Helical" evidence="5">
    <location>
        <begin position="6"/>
        <end position="24"/>
    </location>
</feature>
<accession>A0A482TBX2</accession>
<dbReference type="Proteomes" id="UP000294028">
    <property type="component" value="Unassembled WGS sequence"/>
</dbReference>
<evidence type="ECO:0000313" key="8">
    <source>
        <dbReference type="Proteomes" id="UP000294028"/>
    </source>
</evidence>
<dbReference type="GO" id="GO:0005737">
    <property type="term" value="C:cytoplasm"/>
    <property type="evidence" value="ECO:0007669"/>
    <property type="project" value="TreeGrafter"/>
</dbReference>
<dbReference type="GO" id="GO:0004222">
    <property type="term" value="F:metalloendopeptidase activity"/>
    <property type="evidence" value="ECO:0007669"/>
    <property type="project" value="InterPro"/>
</dbReference>
<feature type="transmembrane region" description="Helical" evidence="5">
    <location>
        <begin position="585"/>
        <end position="606"/>
    </location>
</feature>
<dbReference type="AlphaFoldDB" id="A0A482TBX2"/>
<evidence type="ECO:0000256" key="4">
    <source>
        <dbReference type="ARBA" id="ARBA00023136"/>
    </source>
</evidence>
<dbReference type="PANTHER" id="PTHR13325:SF3">
    <property type="entry name" value="MEMBRANE-BOUND TRANSCRIPTION FACTOR SITE-2 PROTEASE"/>
    <property type="match status" value="1"/>
</dbReference>
<dbReference type="EMBL" id="RZHH01000002">
    <property type="protein sequence ID" value="RYJ13756.1"/>
    <property type="molecule type" value="Genomic_DNA"/>
</dbReference>
<dbReference type="GO" id="GO:0012505">
    <property type="term" value="C:endomembrane system"/>
    <property type="evidence" value="ECO:0007669"/>
    <property type="project" value="UniProtKB-SubCell"/>
</dbReference>
<sequence>MNTLIWVLVGLLAYSLVALLLRQYGLLPSSVRLQGPLATIHTKRGRDFIDWVATPKRFWRAWTNFGLGITLVIMVGMFLFLFVQGIFILLNPPAPSVANQPQNFLVIPGVNDFLPLSVAPEIVFGLLVGLVVHEGGHGILCRVEDIEIESMGLVLFTLLPLGAFVEPDEESQRNADRGGKSRMFAAGVTNNFAVTIVAFALLFGPVIASISVAPGMAISGAYDGSPAATADISQGDRITAVAGMPVDNETTLDAALYSTSDQRVEVELNGGESAADREKRTVSVERSLIVAGTVAGNPAGLSVGDDDSAASQNDDPIRVTQVNGTAVHTQRGFSEAVGDGRFATITTSRGTVTIPVGAYLTRVSADGPLGSTGAPTDGGAIVTAIGDERVTSSASLSRVMDDTQPGETVPVELYHDGAFKTYDVTLGENPRDNGGFLGVNLFPGTSGLLLTDFGVQSYPAGTYVSLLGGDGGPDALGLSGAVADSPLSAVYVALILPLASLVLGIPNFPGFTDSVANFYAISGPFGFLGSGVFLLANVCFWMAWINLQLGLFNCIPGYPLDGGRILRTSVEAVVSRLPVSEPYTVVRTITTGIGVTMLLSLLLLVFGPTVLN</sequence>
<evidence type="ECO:0000256" key="5">
    <source>
        <dbReference type="SAM" id="Phobius"/>
    </source>
</evidence>
<dbReference type="PANTHER" id="PTHR13325">
    <property type="entry name" value="PROTEASE M50 MEMBRANE-BOUND TRANSCRIPTION FACTOR SITE 2 PROTEASE"/>
    <property type="match status" value="1"/>
</dbReference>
<dbReference type="Pfam" id="PF02163">
    <property type="entry name" value="Peptidase_M50"/>
    <property type="match status" value="1"/>
</dbReference>
<feature type="transmembrane region" description="Helical" evidence="5">
    <location>
        <begin position="183"/>
        <end position="208"/>
    </location>
</feature>
<dbReference type="InterPro" id="IPR008915">
    <property type="entry name" value="Peptidase_M50"/>
</dbReference>
<protein>
    <submittedName>
        <fullName evidence="7">PDZ domain-containing protein</fullName>
    </submittedName>
</protein>
<evidence type="ECO:0000256" key="1">
    <source>
        <dbReference type="ARBA" id="ARBA00004127"/>
    </source>
</evidence>
<comment type="subcellular location">
    <subcellularLocation>
        <location evidence="1">Endomembrane system</location>
        <topology evidence="1">Multi-pass membrane protein</topology>
    </subcellularLocation>
</comment>
<feature type="transmembrane region" description="Helical" evidence="5">
    <location>
        <begin position="488"/>
        <end position="506"/>
    </location>
</feature>
<dbReference type="CDD" id="cd06159">
    <property type="entry name" value="S2P-M50_PDZ_Arch"/>
    <property type="match status" value="1"/>
</dbReference>
<gene>
    <name evidence="7" type="ORF">ELS19_07120</name>
</gene>
<dbReference type="InterPro" id="IPR001478">
    <property type="entry name" value="PDZ"/>
</dbReference>
<dbReference type="Gene3D" id="2.30.42.10">
    <property type="match status" value="2"/>
</dbReference>
<feature type="transmembrane region" description="Helical" evidence="5">
    <location>
        <begin position="65"/>
        <end position="90"/>
    </location>
</feature>
<name>A0A482TBX2_9EURY</name>
<keyword evidence="4 5" id="KW-0472">Membrane</keyword>